<evidence type="ECO:0000256" key="3">
    <source>
        <dbReference type="ARBA" id="ARBA00022449"/>
    </source>
</evidence>
<feature type="transmembrane region" description="Helical" evidence="8">
    <location>
        <begin position="189"/>
        <end position="211"/>
    </location>
</feature>
<keyword evidence="2" id="KW-0813">Transport</keyword>
<sequence length="421" mass="43796">MTDLLVLAGLVLGYGLISGRAQGTSLTPQMVFVAAGVVLGSGGLRVLSGTPTEEAVRILAEATLVLALFTDAARIELPLLRREFRLPLRLLGIGMPVGLMIGAGVAYGLFPAFGLWEAALLAAVLLPTDAALGAAVVGDRRLPVRIRQSINVESGLNDGIALPIVLVMVTLAATAQGDMGAPAAWAGFAARQVGFGLLVGVLVGGLGGWALTRADAAGWVSSTYRRTFVLALGASGYVGAEMATGNGFIAAFVAGLAFGTVARDQCPQVQAFAEREGELLGMVTFTLFGAVIVGPRLAEVDWRVVVYAVLSLAVVRVLAVAVATLGAKLRWETVLFLGWFGPRGLASIIFALLVVEEAGIAVADDIMVVTGVTVMLSVFAHGASAAPLARVFARRAEAFEPVAPERLAVPEHHVRHYTPRR</sequence>
<evidence type="ECO:0000313" key="10">
    <source>
        <dbReference type="EMBL" id="MFD0800737.1"/>
    </source>
</evidence>
<feature type="transmembrane region" description="Helical" evidence="8">
    <location>
        <begin position="29"/>
        <end position="47"/>
    </location>
</feature>
<keyword evidence="3" id="KW-0050">Antiport</keyword>
<evidence type="ECO:0000256" key="2">
    <source>
        <dbReference type="ARBA" id="ARBA00022448"/>
    </source>
</evidence>
<dbReference type="Pfam" id="PF00999">
    <property type="entry name" value="Na_H_Exchanger"/>
    <property type="match status" value="1"/>
</dbReference>
<feature type="transmembrane region" description="Helical" evidence="8">
    <location>
        <begin position="366"/>
        <end position="389"/>
    </location>
</feature>
<protein>
    <submittedName>
        <fullName evidence="10">Cation:proton antiporter</fullName>
    </submittedName>
</protein>
<feature type="transmembrane region" description="Helical" evidence="8">
    <location>
        <begin position="90"/>
        <end position="110"/>
    </location>
</feature>
<dbReference type="EMBL" id="JBHTHR010000092">
    <property type="protein sequence ID" value="MFD0800737.1"/>
    <property type="molecule type" value="Genomic_DNA"/>
</dbReference>
<proteinExistence type="predicted"/>
<gene>
    <name evidence="10" type="ORF">ACFQZU_05315</name>
</gene>
<feature type="transmembrane region" description="Helical" evidence="8">
    <location>
        <begin position="334"/>
        <end position="354"/>
    </location>
</feature>
<comment type="subcellular location">
    <subcellularLocation>
        <location evidence="1">Cell membrane</location>
        <topology evidence="1">Multi-pass membrane protein</topology>
    </subcellularLocation>
</comment>
<feature type="transmembrane region" description="Helical" evidence="8">
    <location>
        <begin position="278"/>
        <end position="298"/>
    </location>
</feature>
<keyword evidence="5 8" id="KW-1133">Transmembrane helix</keyword>
<evidence type="ECO:0000313" key="11">
    <source>
        <dbReference type="Proteomes" id="UP001596956"/>
    </source>
</evidence>
<evidence type="ECO:0000256" key="8">
    <source>
        <dbReference type="SAM" id="Phobius"/>
    </source>
</evidence>
<evidence type="ECO:0000259" key="9">
    <source>
        <dbReference type="Pfam" id="PF00999"/>
    </source>
</evidence>
<dbReference type="PANTHER" id="PTHR32507">
    <property type="entry name" value="NA(+)/H(+) ANTIPORTER 1"/>
    <property type="match status" value="1"/>
</dbReference>
<reference evidence="11" key="1">
    <citation type="journal article" date="2019" name="Int. J. Syst. Evol. Microbiol.">
        <title>The Global Catalogue of Microorganisms (GCM) 10K type strain sequencing project: providing services to taxonomists for standard genome sequencing and annotation.</title>
        <authorList>
            <consortium name="The Broad Institute Genomics Platform"/>
            <consortium name="The Broad Institute Genome Sequencing Center for Infectious Disease"/>
            <person name="Wu L."/>
            <person name="Ma J."/>
        </authorList>
    </citation>
    <scope>NUCLEOTIDE SEQUENCE [LARGE SCALE GENOMIC DNA]</scope>
    <source>
        <strain evidence="11">CCUG 63369</strain>
    </source>
</reference>
<keyword evidence="6" id="KW-0406">Ion transport</keyword>
<feature type="transmembrane region" description="Helical" evidence="8">
    <location>
        <begin position="246"/>
        <end position="266"/>
    </location>
</feature>
<evidence type="ECO:0000256" key="1">
    <source>
        <dbReference type="ARBA" id="ARBA00004651"/>
    </source>
</evidence>
<accession>A0ABW3BBP4</accession>
<keyword evidence="7 8" id="KW-0472">Membrane</keyword>
<feature type="domain" description="Cation/H+ exchanger transmembrane" evidence="9">
    <location>
        <begin position="18"/>
        <end position="389"/>
    </location>
</feature>
<evidence type="ECO:0000256" key="6">
    <source>
        <dbReference type="ARBA" id="ARBA00023065"/>
    </source>
</evidence>
<keyword evidence="4 8" id="KW-0812">Transmembrane</keyword>
<feature type="transmembrane region" description="Helical" evidence="8">
    <location>
        <begin position="304"/>
        <end position="327"/>
    </location>
</feature>
<dbReference type="PANTHER" id="PTHR32507:SF8">
    <property type="entry name" value="CNH1P"/>
    <property type="match status" value="1"/>
</dbReference>
<comment type="caution">
    <text evidence="10">The sequence shown here is derived from an EMBL/GenBank/DDBJ whole genome shotgun (WGS) entry which is preliminary data.</text>
</comment>
<name>A0ABW3BBP4_9ACTN</name>
<dbReference type="InterPro" id="IPR006153">
    <property type="entry name" value="Cation/H_exchanger_TM"/>
</dbReference>
<evidence type="ECO:0000256" key="4">
    <source>
        <dbReference type="ARBA" id="ARBA00022692"/>
    </source>
</evidence>
<dbReference type="Proteomes" id="UP001596956">
    <property type="component" value="Unassembled WGS sequence"/>
</dbReference>
<evidence type="ECO:0000256" key="5">
    <source>
        <dbReference type="ARBA" id="ARBA00022989"/>
    </source>
</evidence>
<organism evidence="10 11">
    <name type="scientific">Streptomonospora algeriensis</name>
    <dbReference type="NCBI Taxonomy" id="995084"/>
    <lineage>
        <taxon>Bacteria</taxon>
        <taxon>Bacillati</taxon>
        <taxon>Actinomycetota</taxon>
        <taxon>Actinomycetes</taxon>
        <taxon>Streptosporangiales</taxon>
        <taxon>Nocardiopsidaceae</taxon>
        <taxon>Streptomonospora</taxon>
    </lineage>
</organism>
<evidence type="ECO:0000256" key="7">
    <source>
        <dbReference type="ARBA" id="ARBA00023136"/>
    </source>
</evidence>
<keyword evidence="11" id="KW-1185">Reference proteome</keyword>
<feature type="transmembrane region" description="Helical" evidence="8">
    <location>
        <begin position="116"/>
        <end position="138"/>
    </location>
</feature>